<organism evidence="1 2">
    <name type="scientific">Symbiochloris irregularis</name>
    <dbReference type="NCBI Taxonomy" id="706552"/>
    <lineage>
        <taxon>Eukaryota</taxon>
        <taxon>Viridiplantae</taxon>
        <taxon>Chlorophyta</taxon>
        <taxon>core chlorophytes</taxon>
        <taxon>Trebouxiophyceae</taxon>
        <taxon>Trebouxiales</taxon>
        <taxon>Trebouxiaceae</taxon>
        <taxon>Symbiochloris</taxon>
    </lineage>
</organism>
<dbReference type="InterPro" id="IPR011009">
    <property type="entry name" value="Kinase-like_dom_sf"/>
</dbReference>
<sequence length="426" mass="47376">MDPASDMPDLSAQQLGYVRAAQDLVRPHISVAGSATGKRDTSKYGLPLNQSGIGRPTPDMILGRKGDSAPSGVQTLSVHKENLLARSAQCEIAHQLQTRAQELQSHQPHRPLWVFTALGTSHIDVWTFQQQEDGGWLRRHSGEQYLNLVGLEILARWVLTEPERLGFRPLHLPAKLSYRNQHAVPEGHLAYKHLEQDGRPASAEVLGCILDGEGVYAKRSSSILEEEAALHKLQRLGATVPEFKGMFADECGRKFLVASPVGQPLASLHQIEEADLIRYTLQICDIIESLDALNFIHGDVSPFNIIAPATRTWVTGTPMFMAIAVLLRHPAGLSTELESLMYCFLYMATAERLFWAKGILHDQSGLTAKFTGMALKPVFEEHLLKHIPSEHPTWIKAAKNLQQLFFGNVAHWPPEVSVADFRKCFE</sequence>
<proteinExistence type="predicted"/>
<reference evidence="1 2" key="1">
    <citation type="journal article" date="2024" name="Nat. Commun.">
        <title>Phylogenomics reveals the evolutionary origins of lichenization in chlorophyte algae.</title>
        <authorList>
            <person name="Puginier C."/>
            <person name="Libourel C."/>
            <person name="Otte J."/>
            <person name="Skaloud P."/>
            <person name="Haon M."/>
            <person name="Grisel S."/>
            <person name="Petersen M."/>
            <person name="Berrin J.G."/>
            <person name="Delaux P.M."/>
            <person name="Dal Grande F."/>
            <person name="Keller J."/>
        </authorList>
    </citation>
    <scope>NUCLEOTIDE SEQUENCE [LARGE SCALE GENOMIC DNA]</scope>
    <source>
        <strain evidence="1 2">SAG 2036</strain>
    </source>
</reference>
<dbReference type="EMBL" id="JALJOQ010000002">
    <property type="protein sequence ID" value="KAK9813965.1"/>
    <property type="molecule type" value="Genomic_DNA"/>
</dbReference>
<dbReference type="Gene3D" id="1.10.510.10">
    <property type="entry name" value="Transferase(Phosphotransferase) domain 1"/>
    <property type="match status" value="1"/>
</dbReference>
<dbReference type="AlphaFoldDB" id="A0AAW1Q008"/>
<name>A0AAW1Q008_9CHLO</name>
<evidence type="ECO:0008006" key="3">
    <source>
        <dbReference type="Google" id="ProtNLM"/>
    </source>
</evidence>
<evidence type="ECO:0000313" key="2">
    <source>
        <dbReference type="Proteomes" id="UP001465755"/>
    </source>
</evidence>
<evidence type="ECO:0000313" key="1">
    <source>
        <dbReference type="EMBL" id="KAK9813965.1"/>
    </source>
</evidence>
<accession>A0AAW1Q008</accession>
<comment type="caution">
    <text evidence="1">The sequence shown here is derived from an EMBL/GenBank/DDBJ whole genome shotgun (WGS) entry which is preliminary data.</text>
</comment>
<keyword evidence="2" id="KW-1185">Reference proteome</keyword>
<protein>
    <recommendedName>
        <fullName evidence="3">Fungal-type protein kinase domain-containing protein</fullName>
    </recommendedName>
</protein>
<gene>
    <name evidence="1" type="ORF">WJX73_007132</name>
</gene>
<dbReference type="SUPFAM" id="SSF56112">
    <property type="entry name" value="Protein kinase-like (PK-like)"/>
    <property type="match status" value="1"/>
</dbReference>
<dbReference type="Proteomes" id="UP001465755">
    <property type="component" value="Unassembled WGS sequence"/>
</dbReference>